<organism evidence="2 3">
    <name type="scientific">Lucifera butyrica</name>
    <dbReference type="NCBI Taxonomy" id="1351585"/>
    <lineage>
        <taxon>Bacteria</taxon>
        <taxon>Bacillati</taxon>
        <taxon>Bacillota</taxon>
        <taxon>Negativicutes</taxon>
        <taxon>Veillonellales</taxon>
        <taxon>Veillonellaceae</taxon>
        <taxon>Lucifera</taxon>
    </lineage>
</organism>
<dbReference type="EMBL" id="UPPP01000053">
    <property type="protein sequence ID" value="VBB05145.1"/>
    <property type="molecule type" value="Genomic_DNA"/>
</dbReference>
<keyword evidence="1" id="KW-1133">Transmembrane helix</keyword>
<dbReference type="Proteomes" id="UP000277811">
    <property type="component" value="Unassembled WGS sequence"/>
</dbReference>
<dbReference type="RefSeq" id="WP_122626151.1">
    <property type="nucleotide sequence ID" value="NZ_UPPP01000053.1"/>
</dbReference>
<feature type="transmembrane region" description="Helical" evidence="1">
    <location>
        <begin position="29"/>
        <end position="50"/>
    </location>
</feature>
<dbReference type="AlphaFoldDB" id="A0A498R1V9"/>
<protein>
    <submittedName>
        <fullName evidence="2">Uncharacterized protein</fullName>
    </submittedName>
</protein>
<keyword evidence="3" id="KW-1185">Reference proteome</keyword>
<keyword evidence="1" id="KW-0812">Transmembrane</keyword>
<accession>A0A498R1V9</accession>
<evidence type="ECO:0000313" key="2">
    <source>
        <dbReference type="EMBL" id="VBB05145.1"/>
    </source>
</evidence>
<sequence length="70" mass="7685">MTLLLILAGLLTAVYEGLPLFRKRLWRELAILGLLLGSAGLLGIVQVLGLSTPLNWLEQILGPVGRQFFK</sequence>
<reference evidence="2 3" key="1">
    <citation type="submission" date="2018-06" db="EMBL/GenBank/DDBJ databases">
        <authorList>
            <person name="Strepis N."/>
        </authorList>
    </citation>
    <scope>NUCLEOTIDE SEQUENCE [LARGE SCALE GENOMIC DNA]</scope>
    <source>
        <strain evidence="2">LUCI</strain>
    </source>
</reference>
<proteinExistence type="predicted"/>
<gene>
    <name evidence="2" type="ORF">LUCI_0352</name>
</gene>
<evidence type="ECO:0000256" key="1">
    <source>
        <dbReference type="SAM" id="Phobius"/>
    </source>
</evidence>
<name>A0A498R1V9_9FIRM</name>
<evidence type="ECO:0000313" key="3">
    <source>
        <dbReference type="Proteomes" id="UP000277811"/>
    </source>
</evidence>
<keyword evidence="1" id="KW-0472">Membrane</keyword>